<proteinExistence type="predicted"/>
<comment type="caution">
    <text evidence="1">The sequence shown here is derived from an EMBL/GenBank/DDBJ whole genome shotgun (WGS) entry which is preliminary data.</text>
</comment>
<keyword evidence="2" id="KW-1185">Reference proteome</keyword>
<organism evidence="1 2">
    <name type="scientific">Venturia nashicola</name>
    <dbReference type="NCBI Taxonomy" id="86259"/>
    <lineage>
        <taxon>Eukaryota</taxon>
        <taxon>Fungi</taxon>
        <taxon>Dikarya</taxon>
        <taxon>Ascomycota</taxon>
        <taxon>Pezizomycotina</taxon>
        <taxon>Dothideomycetes</taxon>
        <taxon>Pleosporomycetidae</taxon>
        <taxon>Venturiales</taxon>
        <taxon>Venturiaceae</taxon>
        <taxon>Venturia</taxon>
    </lineage>
</organism>
<dbReference type="AlphaFoldDB" id="A0A4Z1PKH4"/>
<gene>
    <name evidence="1" type="ORF">E6O75_ATG02345</name>
</gene>
<sequence length="122" mass="13404">MALYYFDLDLDSTNMIGFGIKELPEYDGIDVDGSTDVPIGILLVQLRMRISNGSRSGPETITHSKSDIQFGITLPDEFHLASPGHREREASKIWAAKEDVGPGLVSDINYPALLKASLLRTL</sequence>
<accession>A0A4Z1PKH4</accession>
<evidence type="ECO:0000313" key="1">
    <source>
        <dbReference type="EMBL" id="TID23980.1"/>
    </source>
</evidence>
<name>A0A4Z1PKH4_9PEZI</name>
<evidence type="ECO:0000313" key="2">
    <source>
        <dbReference type="Proteomes" id="UP000298493"/>
    </source>
</evidence>
<dbReference type="EMBL" id="SNSC02000005">
    <property type="protein sequence ID" value="TID23980.1"/>
    <property type="molecule type" value="Genomic_DNA"/>
</dbReference>
<reference evidence="1 2" key="1">
    <citation type="submission" date="2019-04" db="EMBL/GenBank/DDBJ databases">
        <title>High contiguity whole genome sequence and gene annotation resource for two Venturia nashicola isolates.</title>
        <authorList>
            <person name="Prokchorchik M."/>
            <person name="Won K."/>
            <person name="Lee Y."/>
            <person name="Choi E.D."/>
            <person name="Segonzac C."/>
            <person name="Sohn K.H."/>
        </authorList>
    </citation>
    <scope>NUCLEOTIDE SEQUENCE [LARGE SCALE GENOMIC DNA]</scope>
    <source>
        <strain evidence="1 2">PRI2</strain>
    </source>
</reference>
<protein>
    <submittedName>
        <fullName evidence="1">Uncharacterized protein</fullName>
    </submittedName>
</protein>
<dbReference type="Proteomes" id="UP000298493">
    <property type="component" value="Unassembled WGS sequence"/>
</dbReference>